<comment type="subunit">
    <text evidence="4">UreD, UreF and UreG form a complex that acts as a GTP-hydrolysis-dependent molecular chaperone, activating the urease apoprotein by helping to assemble the nickel containing metallocenter of UreC. The UreE protein probably delivers the nickel.</text>
</comment>
<dbReference type="EMBL" id="JAFFZW010000011">
    <property type="protein sequence ID" value="MBP0948277.1"/>
    <property type="molecule type" value="Genomic_DNA"/>
</dbReference>
<evidence type="ECO:0000256" key="1">
    <source>
        <dbReference type="ARBA" id="ARBA00007177"/>
    </source>
</evidence>
<organism evidence="5 6">
    <name type="scientific">Pseudomonas alliivorans</name>
    <dbReference type="NCBI Taxonomy" id="2810613"/>
    <lineage>
        <taxon>Bacteria</taxon>
        <taxon>Pseudomonadati</taxon>
        <taxon>Pseudomonadota</taxon>
        <taxon>Gammaproteobacteria</taxon>
        <taxon>Pseudomonadales</taxon>
        <taxon>Pseudomonadaceae</taxon>
        <taxon>Pseudomonas</taxon>
    </lineage>
</organism>
<dbReference type="Proteomes" id="UP000673197">
    <property type="component" value="Unassembled WGS sequence"/>
</dbReference>
<keyword evidence="2 4" id="KW-0996">Nickel insertion</keyword>
<comment type="caution">
    <text evidence="5">The sequence shown here is derived from an EMBL/GenBank/DDBJ whole genome shotgun (WGS) entry which is preliminary data.</text>
</comment>
<dbReference type="PANTHER" id="PTHR33643:SF1">
    <property type="entry name" value="UREASE ACCESSORY PROTEIN D"/>
    <property type="match status" value="1"/>
</dbReference>
<keyword evidence="4" id="KW-0963">Cytoplasm</keyword>
<sequence>MNARQSVVPMQTRTAARIDFSRAPSGISYVSRQEVGYPFHLGRSLKLPQDPPGMAAVYLQSCSGGLFAGEHLRLELHAEADTQVHVSTGAATIVHSMLEHPARQTVTLIAETGALLEYLPMATILFPQARLHSQVRVTLHPNARVLLCDAFCVHTPHGTAGLPDYYRADLEVCCPAGRLLAGDRLALTGEDLQRRLPGVSGRFEAVATFMLLGHRLPVDEVKAGLREALSGLIDSYVGVSALPGDCGVSVRVMATDAVVLRQALHFAWASARLHLTGIAPRVRRK</sequence>
<proteinExistence type="inferred from homology"/>
<comment type="subcellular location">
    <subcellularLocation>
        <location evidence="4">Cytoplasm</location>
    </subcellularLocation>
</comment>
<evidence type="ECO:0000313" key="5">
    <source>
        <dbReference type="EMBL" id="MBP0948277.1"/>
    </source>
</evidence>
<name>A0ABS4CC59_9PSED</name>
<dbReference type="PANTHER" id="PTHR33643">
    <property type="entry name" value="UREASE ACCESSORY PROTEIN D"/>
    <property type="match status" value="1"/>
</dbReference>
<evidence type="ECO:0000313" key="6">
    <source>
        <dbReference type="Proteomes" id="UP000673197"/>
    </source>
</evidence>
<dbReference type="Pfam" id="PF01774">
    <property type="entry name" value="UreD"/>
    <property type="match status" value="1"/>
</dbReference>
<dbReference type="InterPro" id="IPR002669">
    <property type="entry name" value="UreD"/>
</dbReference>
<accession>A0ABS4CC59</accession>
<gene>
    <name evidence="4" type="primary">ureD</name>
    <name evidence="5" type="ORF">JTJ32_23390</name>
</gene>
<protein>
    <recommendedName>
        <fullName evidence="4">Urease accessory protein UreD</fullName>
    </recommendedName>
</protein>
<dbReference type="HAMAP" id="MF_01384">
    <property type="entry name" value="UreD"/>
    <property type="match status" value="1"/>
</dbReference>
<keyword evidence="6" id="KW-1185">Reference proteome</keyword>
<dbReference type="RefSeq" id="WP_210043460.1">
    <property type="nucleotide sequence ID" value="NZ_JAFFZW010000011.1"/>
</dbReference>
<comment type="similarity">
    <text evidence="1 4">Belongs to the UreD family.</text>
</comment>
<comment type="function">
    <text evidence="4">Required for maturation of urease via the functional incorporation of the urease nickel metallocenter.</text>
</comment>
<reference evidence="5 6" key="1">
    <citation type="journal article" date="2022" name="Syst. Appl. Microbiol.">
        <title>Pseudomonas alliivorans sp. nov., a plant-pathogenic bacterium isolated from onion foliage in Georgia, USA.</title>
        <authorList>
            <person name="Zhao M."/>
            <person name="Tyson C."/>
            <person name="Chen H.C."/>
            <person name="Paudel S."/>
            <person name="Gitaitis R."/>
            <person name="Kvitko B."/>
            <person name="Dutta B."/>
        </authorList>
    </citation>
    <scope>NUCLEOTIDE SEQUENCE [LARGE SCALE GENOMIC DNA]</scope>
    <source>
        <strain evidence="5 6">20GA0068</strain>
    </source>
</reference>
<evidence type="ECO:0000256" key="3">
    <source>
        <dbReference type="ARBA" id="ARBA00023186"/>
    </source>
</evidence>
<evidence type="ECO:0000256" key="4">
    <source>
        <dbReference type="HAMAP-Rule" id="MF_01384"/>
    </source>
</evidence>
<evidence type="ECO:0000256" key="2">
    <source>
        <dbReference type="ARBA" id="ARBA00022988"/>
    </source>
</evidence>
<keyword evidence="3 4" id="KW-0143">Chaperone</keyword>